<evidence type="ECO:0000313" key="3">
    <source>
        <dbReference type="Proteomes" id="UP000275719"/>
    </source>
</evidence>
<dbReference type="EMBL" id="RQVQ01000022">
    <property type="protein sequence ID" value="RRJ89851.1"/>
    <property type="molecule type" value="Genomic_DNA"/>
</dbReference>
<dbReference type="Gene3D" id="2.40.70.10">
    <property type="entry name" value="Acid Proteases"/>
    <property type="match status" value="1"/>
</dbReference>
<sequence length="403" mass="45257">MKKTAKYILVSLAFLLFHTTFLYGQNSLSANQGYVEPQKYLTMIPYKQVKGKLIVEVIINNKIRKFILDTGASTVISENLYKEINPKLLGRVEVIDQSGLKDTLNVVSLSETKINELAFKDIPALVSKEAKMLFECFDVDGLIGSNLLRNSVVQFDSKNKTITLSDNSKSLNLKKKDANEMELSPNQSNPFIWIKLKKGKSFANEKILFDTGDDGLYLMSINAYKHIIGKKLDVIETIAENEGAFSAGLHGTAEKLTNYAVSIPTVEVDGLKLNNMTVKTSYTTSRFGSEILKYGKVTLDYKNKKFYIEPYDGSSEINVAEGIWAIDPIIENEKAVIGIVWDKTLENKVNVGDEILKFDNIDYQNMDFCEIVKSNNKVNKKTALLVLKDIKTGEIKSIEIKKL</sequence>
<keyword evidence="1" id="KW-0732">Signal</keyword>
<dbReference type="OrthoDB" id="5580718at2"/>
<name>A0A3P3W433_9FLAO</name>
<dbReference type="InterPro" id="IPR034122">
    <property type="entry name" value="Retropepsin-like_bacterial"/>
</dbReference>
<dbReference type="RefSeq" id="WP_125019384.1">
    <property type="nucleotide sequence ID" value="NZ_RQVQ01000022.1"/>
</dbReference>
<feature type="signal peptide" evidence="1">
    <location>
        <begin position="1"/>
        <end position="24"/>
    </location>
</feature>
<dbReference type="SUPFAM" id="SSF50630">
    <property type="entry name" value="Acid proteases"/>
    <property type="match status" value="1"/>
</dbReference>
<protein>
    <recommendedName>
        <fullName evidence="4">Aspartyl protease</fullName>
    </recommendedName>
</protein>
<dbReference type="Pfam" id="PF13975">
    <property type="entry name" value="gag-asp_proteas"/>
    <property type="match status" value="1"/>
</dbReference>
<comment type="caution">
    <text evidence="2">The sequence shown here is derived from an EMBL/GenBank/DDBJ whole genome shotgun (WGS) entry which is preliminary data.</text>
</comment>
<dbReference type="AlphaFoldDB" id="A0A3P3W433"/>
<accession>A0A3P3W433</accession>
<proteinExistence type="predicted"/>
<evidence type="ECO:0008006" key="4">
    <source>
        <dbReference type="Google" id="ProtNLM"/>
    </source>
</evidence>
<gene>
    <name evidence="2" type="ORF">EG240_10665</name>
</gene>
<dbReference type="CDD" id="cd05483">
    <property type="entry name" value="retropepsin_like_bacteria"/>
    <property type="match status" value="1"/>
</dbReference>
<reference evidence="2 3" key="1">
    <citation type="submission" date="2018-11" db="EMBL/GenBank/DDBJ databases">
        <title>Flavobacterium sp. nov., YIM 102701-2 draft genome.</title>
        <authorList>
            <person name="Li G."/>
            <person name="Jiang Y."/>
        </authorList>
    </citation>
    <scope>NUCLEOTIDE SEQUENCE [LARGE SCALE GENOMIC DNA]</scope>
    <source>
        <strain evidence="2 3">YIM 102701-2</strain>
    </source>
</reference>
<feature type="chain" id="PRO_5018330701" description="Aspartyl protease" evidence="1">
    <location>
        <begin position="25"/>
        <end position="403"/>
    </location>
</feature>
<evidence type="ECO:0000256" key="1">
    <source>
        <dbReference type="SAM" id="SignalP"/>
    </source>
</evidence>
<dbReference type="Proteomes" id="UP000275719">
    <property type="component" value="Unassembled WGS sequence"/>
</dbReference>
<keyword evidence="3" id="KW-1185">Reference proteome</keyword>
<dbReference type="InterPro" id="IPR021109">
    <property type="entry name" value="Peptidase_aspartic_dom_sf"/>
</dbReference>
<organism evidence="2 3">
    <name type="scientific">Paenimyroides tangerinum</name>
    <dbReference type="NCBI Taxonomy" id="2488728"/>
    <lineage>
        <taxon>Bacteria</taxon>
        <taxon>Pseudomonadati</taxon>
        <taxon>Bacteroidota</taxon>
        <taxon>Flavobacteriia</taxon>
        <taxon>Flavobacteriales</taxon>
        <taxon>Flavobacteriaceae</taxon>
        <taxon>Paenimyroides</taxon>
    </lineage>
</organism>
<evidence type="ECO:0000313" key="2">
    <source>
        <dbReference type="EMBL" id="RRJ89851.1"/>
    </source>
</evidence>